<evidence type="ECO:0000313" key="1">
    <source>
        <dbReference type="Proteomes" id="UP000887580"/>
    </source>
</evidence>
<organism evidence="1 2">
    <name type="scientific">Panagrolaimus sp. PS1159</name>
    <dbReference type="NCBI Taxonomy" id="55785"/>
    <lineage>
        <taxon>Eukaryota</taxon>
        <taxon>Metazoa</taxon>
        <taxon>Ecdysozoa</taxon>
        <taxon>Nematoda</taxon>
        <taxon>Chromadorea</taxon>
        <taxon>Rhabditida</taxon>
        <taxon>Tylenchina</taxon>
        <taxon>Panagrolaimomorpha</taxon>
        <taxon>Panagrolaimoidea</taxon>
        <taxon>Panagrolaimidae</taxon>
        <taxon>Panagrolaimus</taxon>
    </lineage>
</organism>
<accession>A0AC35F0J6</accession>
<dbReference type="Proteomes" id="UP000887580">
    <property type="component" value="Unplaced"/>
</dbReference>
<name>A0AC35F0J6_9BILA</name>
<proteinExistence type="predicted"/>
<sequence length="72" mass="8245">MRQRNSSVPIRQLIQRSRLSSLLAKRRNSTNDEDGDCAVCNPEACNERLLRESGEDLYCMKSINEGKQLFSL</sequence>
<reference evidence="2" key="1">
    <citation type="submission" date="2022-11" db="UniProtKB">
        <authorList>
            <consortium name="WormBaseParasite"/>
        </authorList>
    </citation>
    <scope>IDENTIFICATION</scope>
</reference>
<protein>
    <submittedName>
        <fullName evidence="2">Uncharacterized protein</fullName>
    </submittedName>
</protein>
<dbReference type="WBParaSite" id="PS1159_v2.g12495.t1">
    <property type="protein sequence ID" value="PS1159_v2.g12495.t1"/>
    <property type="gene ID" value="PS1159_v2.g12495"/>
</dbReference>
<evidence type="ECO:0000313" key="2">
    <source>
        <dbReference type="WBParaSite" id="PS1159_v2.g12495.t1"/>
    </source>
</evidence>